<dbReference type="AlphaFoldDB" id="A0A8S9UXD2"/>
<accession>A0A8S9UXD2</accession>
<feature type="compositionally biased region" description="Basic and acidic residues" evidence="1">
    <location>
        <begin position="185"/>
        <end position="197"/>
    </location>
</feature>
<evidence type="ECO:0000256" key="1">
    <source>
        <dbReference type="SAM" id="MobiDB-lite"/>
    </source>
</evidence>
<dbReference type="EMBL" id="JAACNO010001154">
    <property type="protein sequence ID" value="KAF4142768.1"/>
    <property type="molecule type" value="Genomic_DNA"/>
</dbReference>
<dbReference type="Proteomes" id="UP000704712">
    <property type="component" value="Unassembled WGS sequence"/>
</dbReference>
<feature type="compositionally biased region" description="Basic residues" evidence="1">
    <location>
        <begin position="198"/>
        <end position="208"/>
    </location>
</feature>
<evidence type="ECO:0008006" key="4">
    <source>
        <dbReference type="Google" id="ProtNLM"/>
    </source>
</evidence>
<dbReference type="SUPFAM" id="SSF54001">
    <property type="entry name" value="Cysteine proteinases"/>
    <property type="match status" value="1"/>
</dbReference>
<dbReference type="InterPro" id="IPR038765">
    <property type="entry name" value="Papain-like_cys_pep_sf"/>
</dbReference>
<reference evidence="2" key="1">
    <citation type="submission" date="2020-03" db="EMBL/GenBank/DDBJ databases">
        <title>Hybrid Assembly of Korean Phytophthora infestans isolates.</title>
        <authorList>
            <person name="Prokchorchik M."/>
            <person name="Lee Y."/>
            <person name="Seo J."/>
            <person name="Cho J.-H."/>
            <person name="Park Y.-E."/>
            <person name="Jang D.-C."/>
            <person name="Im J.-S."/>
            <person name="Choi J.-G."/>
            <person name="Park H.-J."/>
            <person name="Lee G.-B."/>
            <person name="Lee Y.-G."/>
            <person name="Hong S.-Y."/>
            <person name="Cho K."/>
            <person name="Sohn K.H."/>
        </authorList>
    </citation>
    <scope>NUCLEOTIDE SEQUENCE</scope>
    <source>
        <strain evidence="2">KR_2_A2</strain>
    </source>
</reference>
<evidence type="ECO:0000313" key="2">
    <source>
        <dbReference type="EMBL" id="KAF4142768.1"/>
    </source>
</evidence>
<name>A0A8S9UXD2_PHYIN</name>
<organism evidence="2 3">
    <name type="scientific">Phytophthora infestans</name>
    <name type="common">Potato late blight agent</name>
    <name type="synonym">Botrytis infestans</name>
    <dbReference type="NCBI Taxonomy" id="4787"/>
    <lineage>
        <taxon>Eukaryota</taxon>
        <taxon>Sar</taxon>
        <taxon>Stramenopiles</taxon>
        <taxon>Oomycota</taxon>
        <taxon>Peronosporomycetes</taxon>
        <taxon>Peronosporales</taxon>
        <taxon>Peronosporaceae</taxon>
        <taxon>Phytophthora</taxon>
    </lineage>
</organism>
<protein>
    <recommendedName>
        <fullName evidence="4">Ubiquitin-like protease family profile domain-containing protein</fullName>
    </recommendedName>
</protein>
<gene>
    <name evidence="2" type="ORF">GN958_ATG08080</name>
</gene>
<comment type="caution">
    <text evidence="2">The sequence shown here is derived from an EMBL/GenBank/DDBJ whole genome shotgun (WGS) entry which is preliminary data.</text>
</comment>
<feature type="region of interest" description="Disordered" evidence="1">
    <location>
        <begin position="156"/>
        <end position="211"/>
    </location>
</feature>
<evidence type="ECO:0000313" key="3">
    <source>
        <dbReference type="Proteomes" id="UP000704712"/>
    </source>
</evidence>
<proteinExistence type="predicted"/>
<sequence>MSEDPELTALAMQLSSYAFKMVEEQHKLALGLNASYDIEVDANSIETGDVSAGGLTRVNCQPIRALPTIDRDTKYSRSKQLSEKIIDVMSLQPSTTFRLAMKWLEGFHTALHTGQLEDFAGIEPGATPSVFLNLSQVSATNSVTISQLSFGEPSWNKILDEDQPIRSTPDQEEEDPARKATTSEVSKETEAETEIVHKKPNSAPKKKLAANNAGSAAAPIVFGSPPKRRGLSKRAVKKEVSKKELKEAKRIQTCIREGKKARAVKLCHMAILSGPYSSSTTRPLRDRMELPRVEVVGPLVVRKYNVGQPVPAIKAIPQGEKIREAIQEIDDKGDQDLLARWDEYGCATYGQLKLMNLVVQAQNNFKMVTATMEWIDKVEFQVDSIVEPFKDSVDITKADHKKAVEDLNWGGDVGIVNPRFLDFAMSEQRERIAGAYGTAEPGVKKLISAVSLGYHWGAFYVDVERKQCFLFDPMQLKSNITSLRTAVCTVVDPMLKMTDQIQYETITGCEQQDSSSCGLWCLVVLALLLFGAAHDKWSNYWSDSLYEAVGYLRMRYLHKVIKLQSHFPVEDEPEEEK</sequence>